<dbReference type="GO" id="GO:0050363">
    <property type="term" value="F:tryptophan dehydrogenase activity"/>
    <property type="evidence" value="ECO:0007669"/>
    <property type="project" value="UniProtKB-EC"/>
</dbReference>
<dbReference type="OrthoDB" id="9803297at2"/>
<dbReference type="EC" id="1.4.1.19" evidence="7"/>
<dbReference type="SUPFAM" id="SSF53223">
    <property type="entry name" value="Aminoacid dehydrogenase-like, N-terminal domain"/>
    <property type="match status" value="1"/>
</dbReference>
<evidence type="ECO:0000256" key="4">
    <source>
        <dbReference type="PIRSR" id="PIRSR000188-1"/>
    </source>
</evidence>
<evidence type="ECO:0000256" key="3">
    <source>
        <dbReference type="ARBA" id="ARBA00023027"/>
    </source>
</evidence>
<gene>
    <name evidence="7" type="primary">scyB</name>
    <name evidence="7" type="ORF">QH73_0022150</name>
</gene>
<reference evidence="7 8" key="1">
    <citation type="journal article" date="2015" name="Genome Announc.">
        <title>Draft Genome Sequence of the Terrestrial Cyanobacterium Scytonema millei VB511283, Isolated from Eastern India.</title>
        <authorList>
            <person name="Sen D."/>
            <person name="Chandrababunaidu M.M."/>
            <person name="Singh D."/>
            <person name="Sanghi N."/>
            <person name="Ghorai A."/>
            <person name="Mishra G.P."/>
            <person name="Madduluri M."/>
            <person name="Adhikary S.P."/>
            <person name="Tripathy S."/>
        </authorList>
    </citation>
    <scope>NUCLEOTIDE SEQUENCE [LARGE SCALE GENOMIC DNA]</scope>
    <source>
        <strain evidence="7 8">VB511283</strain>
    </source>
</reference>
<dbReference type="InterPro" id="IPR046346">
    <property type="entry name" value="Aminoacid_DH-like_N_sf"/>
</dbReference>
<dbReference type="PANTHER" id="PTHR42722:SF1">
    <property type="entry name" value="VALINE DEHYDROGENASE"/>
    <property type="match status" value="1"/>
</dbReference>
<protein>
    <submittedName>
        <fullName evidence="7">Tryptophan dehydrogenase ScyB</fullName>
        <ecNumber evidence="7">1.4.1.19</ecNumber>
    </submittedName>
</protein>
<dbReference type="GO" id="GO:0006520">
    <property type="term" value="P:amino acid metabolic process"/>
    <property type="evidence" value="ECO:0007669"/>
    <property type="project" value="InterPro"/>
</dbReference>
<dbReference type="SMART" id="SM00839">
    <property type="entry name" value="ELFV_dehydrog"/>
    <property type="match status" value="1"/>
</dbReference>
<keyword evidence="3 5" id="KW-0520">NAD</keyword>
<evidence type="ECO:0000313" key="8">
    <source>
        <dbReference type="Proteomes" id="UP000031532"/>
    </source>
</evidence>
<comment type="caution">
    <text evidence="7">The sequence shown here is derived from an EMBL/GenBank/DDBJ whole genome shotgun (WGS) entry which is preliminary data.</text>
</comment>
<keyword evidence="2 7" id="KW-0560">Oxidoreductase</keyword>
<dbReference type="GO" id="GO:0000166">
    <property type="term" value="F:nucleotide binding"/>
    <property type="evidence" value="ECO:0007669"/>
    <property type="project" value="UniProtKB-KW"/>
</dbReference>
<dbReference type="PROSITE" id="PS00074">
    <property type="entry name" value="GLFV_DEHYDROGENASE"/>
    <property type="match status" value="1"/>
</dbReference>
<sequence length="350" mass="38626">MKLFETVKEMGHEQVLFFQDKELNFKAIIALHDTSLGRAMGATRLFPYASEEDALRDVLRLSRGMTYKAACANIPVGGGKAVIIANPDQKTDKMLRAYGRFVDSLQGRFITGQDVNICPEDVQEMRRETRYVVGLTGKAGGPAPATALGVFLGIQAAVFFQLNKQDLNGLQVAVQGLGNVGGKLCEYLHRRGVKLFVTDLNHNRAEEIQQLYGATVVESEDIYSLDVDIFAPCAMGAILNSETIPLIQASIIAGCANNQLQDERIHSAMLKSQGILYCPDYVINSGGLINVYHELTFSDEASYLKQIHSIYDTLLEIFTKSKSENITTQDASKRLAEERITKARKLRIAA</sequence>
<evidence type="ECO:0000256" key="1">
    <source>
        <dbReference type="ARBA" id="ARBA00006382"/>
    </source>
</evidence>
<proteinExistence type="inferred from homology"/>
<dbReference type="Gene3D" id="3.40.50.720">
    <property type="entry name" value="NAD(P)-binding Rossmann-like Domain"/>
    <property type="match status" value="1"/>
</dbReference>
<feature type="domain" description="Glutamate/phenylalanine/leucine/valine/L-tryptophan dehydrogenase C-terminal" evidence="6">
    <location>
        <begin position="140"/>
        <end position="348"/>
    </location>
</feature>
<evidence type="ECO:0000256" key="5">
    <source>
        <dbReference type="PIRSR" id="PIRSR000188-2"/>
    </source>
</evidence>
<evidence type="ECO:0000313" key="7">
    <source>
        <dbReference type="EMBL" id="NHC37307.1"/>
    </source>
</evidence>
<comment type="similarity">
    <text evidence="1">Belongs to the Glu/Leu/Phe/Val dehydrogenases family.</text>
</comment>
<dbReference type="InterPro" id="IPR033524">
    <property type="entry name" value="Glu/Leu/Phe/Val_DH_AS"/>
</dbReference>
<dbReference type="PIRSF" id="PIRSF000188">
    <property type="entry name" value="Phe_leu_dh"/>
    <property type="match status" value="1"/>
</dbReference>
<dbReference type="InterPro" id="IPR006097">
    <property type="entry name" value="Glu/Leu/Phe/Val/Trp_DH_dimer"/>
</dbReference>
<dbReference type="RefSeq" id="WP_039716128.1">
    <property type="nucleotide sequence ID" value="NZ_JTJC03000007.1"/>
</dbReference>
<dbReference type="Proteomes" id="UP000031532">
    <property type="component" value="Unassembled WGS sequence"/>
</dbReference>
<dbReference type="SUPFAM" id="SSF51735">
    <property type="entry name" value="NAD(P)-binding Rossmann-fold domains"/>
    <property type="match status" value="1"/>
</dbReference>
<evidence type="ECO:0000256" key="2">
    <source>
        <dbReference type="ARBA" id="ARBA00023002"/>
    </source>
</evidence>
<dbReference type="NCBIfam" id="NF035922">
    <property type="entry name" value="Trp_DH_ScyB"/>
    <property type="match status" value="1"/>
</dbReference>
<accession>A0A9X5I769</accession>
<keyword evidence="8" id="KW-1185">Reference proteome</keyword>
<feature type="binding site" evidence="5">
    <location>
        <begin position="176"/>
        <end position="181"/>
    </location>
    <ligand>
        <name>NAD(+)</name>
        <dbReference type="ChEBI" id="CHEBI:57540"/>
    </ligand>
</feature>
<dbReference type="CDD" id="cd01075">
    <property type="entry name" value="NAD_bind_Leu_Phe_Val_DH"/>
    <property type="match status" value="1"/>
</dbReference>
<dbReference type="Gene3D" id="3.40.50.10860">
    <property type="entry name" value="Leucine Dehydrogenase, chain A, domain 1"/>
    <property type="match status" value="1"/>
</dbReference>
<dbReference type="InterPro" id="IPR036291">
    <property type="entry name" value="NAD(P)-bd_dom_sf"/>
</dbReference>
<name>A0A9X5I769_9CYAN</name>
<keyword evidence="5" id="KW-0547">Nucleotide-binding</keyword>
<evidence type="ECO:0000259" key="6">
    <source>
        <dbReference type="SMART" id="SM00839"/>
    </source>
</evidence>
<dbReference type="EMBL" id="JTJC03000007">
    <property type="protein sequence ID" value="NHC37307.1"/>
    <property type="molecule type" value="Genomic_DNA"/>
</dbReference>
<dbReference type="InterPro" id="IPR006096">
    <property type="entry name" value="Glu/Leu/Phe/Val/Trp_DH_C"/>
</dbReference>
<dbReference type="InterPro" id="IPR016211">
    <property type="entry name" value="Glu/Phe/Leu/Val/Trp_DH_bac/arc"/>
</dbReference>
<organism evidence="7 8">
    <name type="scientific">Scytonema millei VB511283</name>
    <dbReference type="NCBI Taxonomy" id="1245923"/>
    <lineage>
        <taxon>Bacteria</taxon>
        <taxon>Bacillati</taxon>
        <taxon>Cyanobacteriota</taxon>
        <taxon>Cyanophyceae</taxon>
        <taxon>Nostocales</taxon>
        <taxon>Scytonemataceae</taxon>
        <taxon>Scytonema</taxon>
    </lineage>
</organism>
<dbReference type="PANTHER" id="PTHR42722">
    <property type="entry name" value="LEUCINE DEHYDROGENASE"/>
    <property type="match status" value="1"/>
</dbReference>
<dbReference type="Pfam" id="PF00208">
    <property type="entry name" value="ELFV_dehydrog"/>
    <property type="match status" value="1"/>
</dbReference>
<feature type="active site" description="Proton donor/acceptor" evidence="4">
    <location>
        <position position="80"/>
    </location>
</feature>
<dbReference type="Pfam" id="PF02812">
    <property type="entry name" value="ELFV_dehydrog_N"/>
    <property type="match status" value="1"/>
</dbReference>
<dbReference type="AlphaFoldDB" id="A0A9X5I769"/>